<dbReference type="RefSeq" id="WP_151118772.1">
    <property type="nucleotide sequence ID" value="NZ_CP042582.1"/>
</dbReference>
<name>A0A5J6N3E3_9PROT</name>
<evidence type="ECO:0000313" key="8">
    <source>
        <dbReference type="Proteomes" id="UP000325797"/>
    </source>
</evidence>
<evidence type="ECO:0000256" key="4">
    <source>
        <dbReference type="ARBA" id="ARBA00023002"/>
    </source>
</evidence>
<reference evidence="7 8" key="1">
    <citation type="submission" date="2019-08" db="EMBL/GenBank/DDBJ databases">
        <title>Hyperibacter terrae gen. nov., sp. nov. and Hyperibacter viscosus sp. nov., two new members in the family Rhodospirillaceae isolated from the rhizosphere of Hypericum perforatum.</title>
        <authorList>
            <person name="Noviana Z."/>
        </authorList>
    </citation>
    <scope>NUCLEOTIDE SEQUENCE [LARGE SCALE GENOMIC DNA]</scope>
    <source>
        <strain evidence="7 8">R5959</strain>
    </source>
</reference>
<dbReference type="PANTHER" id="PTHR30468">
    <property type="entry name" value="ALPHA-KETOGLUTARATE-DEPENDENT SULFONATE DIOXYGENASE"/>
    <property type="match status" value="1"/>
</dbReference>
<evidence type="ECO:0000256" key="2">
    <source>
        <dbReference type="ARBA" id="ARBA00022723"/>
    </source>
</evidence>
<dbReference type="KEGG" id="hadh:FRZ61_33210"/>
<sequence length="284" mass="31788">MTAAIDVIPTGAALGAEVRGVDVSRELDAGGKTAIKAAYLKHKAIFIRGQQLDDEQLLAFSAIFGRVLRDDRPVDYHRELDTRYPGIVDVVSNVEIDGKPIGALGSGEAIWHSDTMPIPNSALILHGLEIPARGSNTRFVNMTAAYAALPEDFKQQIDRRIVIHGRTNYDLVKKDKPEKIDPSQSPGPWFPLVRTHGDTGEKSIFLGRQGDGYIVGLPVEESNALLERIWNHVTQPKFQWEHEWRQGDVLVWDNRCTIHSRGAVIPGGRRRLHRTTVEGEWPRW</sequence>
<dbReference type="GO" id="GO:0005737">
    <property type="term" value="C:cytoplasm"/>
    <property type="evidence" value="ECO:0007669"/>
    <property type="project" value="TreeGrafter"/>
</dbReference>
<dbReference type="InterPro" id="IPR003819">
    <property type="entry name" value="TauD/TfdA-like"/>
</dbReference>
<keyword evidence="5" id="KW-0408">Iron</keyword>
<keyword evidence="2" id="KW-0479">Metal-binding</keyword>
<evidence type="ECO:0000256" key="3">
    <source>
        <dbReference type="ARBA" id="ARBA00022964"/>
    </source>
</evidence>
<dbReference type="GO" id="GO:0000908">
    <property type="term" value="F:taurine dioxygenase activity"/>
    <property type="evidence" value="ECO:0007669"/>
    <property type="project" value="TreeGrafter"/>
</dbReference>
<accession>A0A5J6N3E3</accession>
<dbReference type="InterPro" id="IPR051323">
    <property type="entry name" value="AtsK-like"/>
</dbReference>
<evidence type="ECO:0000256" key="5">
    <source>
        <dbReference type="ARBA" id="ARBA00023004"/>
    </source>
</evidence>
<proteinExistence type="inferred from homology"/>
<dbReference type="OrthoDB" id="7346227at2"/>
<dbReference type="EMBL" id="CP042582">
    <property type="protein sequence ID" value="QEX23383.1"/>
    <property type="molecule type" value="Genomic_DNA"/>
</dbReference>
<dbReference type="SUPFAM" id="SSF51197">
    <property type="entry name" value="Clavaminate synthase-like"/>
    <property type="match status" value="1"/>
</dbReference>
<keyword evidence="3 7" id="KW-0223">Dioxygenase</keyword>
<evidence type="ECO:0000259" key="6">
    <source>
        <dbReference type="Pfam" id="PF02668"/>
    </source>
</evidence>
<dbReference type="Gene3D" id="3.60.130.10">
    <property type="entry name" value="Clavaminate synthase-like"/>
    <property type="match status" value="1"/>
</dbReference>
<organism evidence="7 8">
    <name type="scientific">Hypericibacter adhaerens</name>
    <dbReference type="NCBI Taxonomy" id="2602016"/>
    <lineage>
        <taxon>Bacteria</taxon>
        <taxon>Pseudomonadati</taxon>
        <taxon>Pseudomonadota</taxon>
        <taxon>Alphaproteobacteria</taxon>
        <taxon>Rhodospirillales</taxon>
        <taxon>Dongiaceae</taxon>
        <taxon>Hypericibacter</taxon>
    </lineage>
</organism>
<gene>
    <name evidence="7" type="ORF">FRZ61_33210</name>
</gene>
<evidence type="ECO:0000256" key="1">
    <source>
        <dbReference type="ARBA" id="ARBA00005896"/>
    </source>
</evidence>
<comment type="similarity">
    <text evidence="1">Belongs to the TfdA dioxygenase family.</text>
</comment>
<dbReference type="AlphaFoldDB" id="A0A5J6N3E3"/>
<keyword evidence="8" id="KW-1185">Reference proteome</keyword>
<dbReference type="InterPro" id="IPR042098">
    <property type="entry name" value="TauD-like_sf"/>
</dbReference>
<evidence type="ECO:0000313" key="7">
    <source>
        <dbReference type="EMBL" id="QEX23383.1"/>
    </source>
</evidence>
<dbReference type="GO" id="GO:0046872">
    <property type="term" value="F:metal ion binding"/>
    <property type="evidence" value="ECO:0007669"/>
    <property type="project" value="UniProtKB-KW"/>
</dbReference>
<keyword evidence="4" id="KW-0560">Oxidoreductase</keyword>
<dbReference type="GO" id="GO:0006790">
    <property type="term" value="P:sulfur compound metabolic process"/>
    <property type="evidence" value="ECO:0007669"/>
    <property type="project" value="TreeGrafter"/>
</dbReference>
<dbReference type="Proteomes" id="UP000325797">
    <property type="component" value="Chromosome"/>
</dbReference>
<dbReference type="Pfam" id="PF02668">
    <property type="entry name" value="TauD"/>
    <property type="match status" value="1"/>
</dbReference>
<dbReference type="PANTHER" id="PTHR30468:SF1">
    <property type="entry name" value="ALPHA-KETOGLUTARATE-DEPENDENT SULFONATE DIOXYGENASE"/>
    <property type="match status" value="1"/>
</dbReference>
<feature type="domain" description="TauD/TfdA-like" evidence="6">
    <location>
        <begin position="9"/>
        <end position="276"/>
    </location>
</feature>
<protein>
    <submittedName>
        <fullName evidence="7">Taurine catabolism dioxygenase TauD</fullName>
    </submittedName>
</protein>